<protein>
    <submittedName>
        <fullName evidence="2">Uncharacterized protein</fullName>
    </submittedName>
</protein>
<dbReference type="RefSeq" id="XP_025463608.1">
    <property type="nucleotide sequence ID" value="XM_025606343.1"/>
</dbReference>
<evidence type="ECO:0000256" key="1">
    <source>
        <dbReference type="SAM" id="MobiDB-lite"/>
    </source>
</evidence>
<sequence length="177" mass="18957">MNPFIDGIYPAGASTPCRGYGTHGGLLEYLIPAQSTRSDSDLLNLAVRSAQSSASRMILPKDERVRTHQVCCMRSAAAVGDIWKGTCTNPQGQCTMVPNSIPVLRTEGFKISSAKTVSVPATECLKSQRPKDPPSILFCFDEISPSRNGRPPGCDREDSLSPGTPDHQRHSAAGKTA</sequence>
<evidence type="ECO:0000313" key="2">
    <source>
        <dbReference type="EMBL" id="PWY73856.1"/>
    </source>
</evidence>
<evidence type="ECO:0000313" key="3">
    <source>
        <dbReference type="Proteomes" id="UP000246702"/>
    </source>
</evidence>
<organism evidence="2 3">
    <name type="scientific">Aspergillus sclerotioniger CBS 115572</name>
    <dbReference type="NCBI Taxonomy" id="1450535"/>
    <lineage>
        <taxon>Eukaryota</taxon>
        <taxon>Fungi</taxon>
        <taxon>Dikarya</taxon>
        <taxon>Ascomycota</taxon>
        <taxon>Pezizomycotina</taxon>
        <taxon>Eurotiomycetes</taxon>
        <taxon>Eurotiomycetidae</taxon>
        <taxon>Eurotiales</taxon>
        <taxon>Aspergillaceae</taxon>
        <taxon>Aspergillus</taxon>
        <taxon>Aspergillus subgen. Circumdati</taxon>
    </lineage>
</organism>
<accession>A0A317VHL2</accession>
<proteinExistence type="predicted"/>
<gene>
    <name evidence="2" type="ORF">BO94DRAFT_237716</name>
</gene>
<dbReference type="Proteomes" id="UP000246702">
    <property type="component" value="Unassembled WGS sequence"/>
</dbReference>
<reference evidence="2 3" key="1">
    <citation type="submission" date="2016-12" db="EMBL/GenBank/DDBJ databases">
        <title>The genomes of Aspergillus section Nigri reveals drivers in fungal speciation.</title>
        <authorList>
            <consortium name="DOE Joint Genome Institute"/>
            <person name="Vesth T.C."/>
            <person name="Nybo J."/>
            <person name="Theobald S."/>
            <person name="Brandl J."/>
            <person name="Frisvad J.C."/>
            <person name="Nielsen K.F."/>
            <person name="Lyhne E.K."/>
            <person name="Kogle M.E."/>
            <person name="Kuo A."/>
            <person name="Riley R."/>
            <person name="Clum A."/>
            <person name="Nolan M."/>
            <person name="Lipzen A."/>
            <person name="Salamov A."/>
            <person name="Henrissat B."/>
            <person name="Wiebenga A."/>
            <person name="De Vries R.P."/>
            <person name="Grigoriev I.V."/>
            <person name="Mortensen U.H."/>
            <person name="Andersen M.R."/>
            <person name="Baker S.E."/>
        </authorList>
    </citation>
    <scope>NUCLEOTIDE SEQUENCE [LARGE SCALE GENOMIC DNA]</scope>
    <source>
        <strain evidence="2 3">CBS 115572</strain>
    </source>
</reference>
<dbReference type="EMBL" id="MSFK01000031">
    <property type="protein sequence ID" value="PWY73856.1"/>
    <property type="molecule type" value="Genomic_DNA"/>
</dbReference>
<feature type="region of interest" description="Disordered" evidence="1">
    <location>
        <begin position="139"/>
        <end position="177"/>
    </location>
</feature>
<dbReference type="AlphaFoldDB" id="A0A317VHL2"/>
<name>A0A317VHL2_9EURO</name>
<keyword evidence="3" id="KW-1185">Reference proteome</keyword>
<dbReference type="GeneID" id="37108486"/>
<comment type="caution">
    <text evidence="2">The sequence shown here is derived from an EMBL/GenBank/DDBJ whole genome shotgun (WGS) entry which is preliminary data.</text>
</comment>